<evidence type="ECO:0000256" key="7">
    <source>
        <dbReference type="HAMAP-Rule" id="MF_00371"/>
    </source>
</evidence>
<dbReference type="Pfam" id="PF01667">
    <property type="entry name" value="Ribosomal_S27e"/>
    <property type="match status" value="1"/>
</dbReference>
<keyword evidence="6 7" id="KW-0687">Ribonucleoprotein</keyword>
<dbReference type="GO" id="GO:1990904">
    <property type="term" value="C:ribonucleoprotein complex"/>
    <property type="evidence" value="ECO:0007669"/>
    <property type="project" value="UniProtKB-KW"/>
</dbReference>
<dbReference type="Gene3D" id="2.20.25.100">
    <property type="entry name" value="Zn-binding ribosomal proteins"/>
    <property type="match status" value="1"/>
</dbReference>
<evidence type="ECO:0000256" key="3">
    <source>
        <dbReference type="ARBA" id="ARBA00022771"/>
    </source>
</evidence>
<dbReference type="GO" id="GO:0003735">
    <property type="term" value="F:structural constituent of ribosome"/>
    <property type="evidence" value="ECO:0007669"/>
    <property type="project" value="InterPro"/>
</dbReference>
<feature type="binding site" evidence="7">
    <location>
        <position position="34"/>
    </location>
    <ligand>
        <name>Zn(2+)</name>
        <dbReference type="ChEBI" id="CHEBI:29105"/>
    </ligand>
</feature>
<keyword evidence="3 7" id="KW-0863">Zinc-finger</keyword>
<feature type="binding site" evidence="7">
    <location>
        <position position="12"/>
    </location>
    <ligand>
        <name>Zn(2+)</name>
        <dbReference type="ChEBI" id="CHEBI:29105"/>
    </ligand>
</feature>
<protein>
    <recommendedName>
        <fullName evidence="7">Small ribosomal subunit protein eS27</fullName>
    </recommendedName>
</protein>
<name>A0A284VRA3_9EURY</name>
<dbReference type="RefSeq" id="WP_096206380.1">
    <property type="nucleotide sequence ID" value="NZ_FZMP01000194.1"/>
</dbReference>
<dbReference type="InterPro" id="IPR000592">
    <property type="entry name" value="Ribosomal_eS27"/>
</dbReference>
<reference evidence="10" key="1">
    <citation type="submission" date="2017-06" db="EMBL/GenBank/DDBJ databases">
        <authorList>
            <person name="Cremers G."/>
        </authorList>
    </citation>
    <scope>NUCLEOTIDE SEQUENCE [LARGE SCALE GENOMIC DNA]</scope>
</reference>
<dbReference type="InterPro" id="IPR023407">
    <property type="entry name" value="Ribosomal_eS27_Zn-bd_dom_sf"/>
</dbReference>
<evidence type="ECO:0000256" key="1">
    <source>
        <dbReference type="ARBA" id="ARBA00010919"/>
    </source>
</evidence>
<evidence type="ECO:0000256" key="6">
    <source>
        <dbReference type="ARBA" id="ARBA00023274"/>
    </source>
</evidence>
<feature type="binding site" evidence="7">
    <location>
        <position position="31"/>
    </location>
    <ligand>
        <name>Zn(2+)</name>
        <dbReference type="ChEBI" id="CHEBI:29105"/>
    </ligand>
</feature>
<dbReference type="FunFam" id="2.20.25.100:FF:000002">
    <property type="entry name" value="30S ribosomal protein S27e"/>
    <property type="match status" value="1"/>
</dbReference>
<proteinExistence type="inferred from homology"/>
<dbReference type="HAMAP" id="MF_00371">
    <property type="entry name" value="Ribosomal_eS27"/>
    <property type="match status" value="1"/>
</dbReference>
<gene>
    <name evidence="7 9" type="primary">rps27e</name>
    <name evidence="9" type="ORF">MNV_480028</name>
</gene>
<evidence type="ECO:0000256" key="4">
    <source>
        <dbReference type="ARBA" id="ARBA00022833"/>
    </source>
</evidence>
<dbReference type="OrthoDB" id="5718at2157"/>
<evidence type="ECO:0000256" key="8">
    <source>
        <dbReference type="RuleBase" id="RU000671"/>
    </source>
</evidence>
<evidence type="ECO:0000256" key="2">
    <source>
        <dbReference type="ARBA" id="ARBA00022723"/>
    </source>
</evidence>
<dbReference type="EMBL" id="FZMP01000194">
    <property type="protein sequence ID" value="SNQ61733.1"/>
    <property type="molecule type" value="Genomic_DNA"/>
</dbReference>
<organism evidence="9 10">
    <name type="scientific">Candidatus Methanoperedens nitratireducens</name>
    <dbReference type="NCBI Taxonomy" id="1392998"/>
    <lineage>
        <taxon>Archaea</taxon>
        <taxon>Methanobacteriati</taxon>
        <taxon>Methanobacteriota</taxon>
        <taxon>Stenosarchaea group</taxon>
        <taxon>Methanomicrobia</taxon>
        <taxon>Methanosarcinales</taxon>
        <taxon>ANME-2 cluster</taxon>
        <taxon>Candidatus Methanoperedentaceae</taxon>
        <taxon>Candidatus Methanoperedens</taxon>
    </lineage>
</organism>
<keyword evidence="10" id="KW-1185">Reference proteome</keyword>
<dbReference type="GO" id="GO:0008270">
    <property type="term" value="F:zinc ion binding"/>
    <property type="evidence" value="ECO:0007669"/>
    <property type="project" value="UniProtKB-UniRule"/>
</dbReference>
<keyword evidence="2 7" id="KW-0479">Metal-binding</keyword>
<evidence type="ECO:0000313" key="9">
    <source>
        <dbReference type="EMBL" id="SNQ61733.1"/>
    </source>
</evidence>
<comment type="similarity">
    <text evidence="1 7 8">Belongs to the eukaryotic ribosomal protein eS27 family.</text>
</comment>
<evidence type="ECO:0000256" key="5">
    <source>
        <dbReference type="ARBA" id="ARBA00022980"/>
    </source>
</evidence>
<keyword evidence="4 7" id="KW-0862">Zinc</keyword>
<dbReference type="NCBIfam" id="NF001629">
    <property type="entry name" value="PRK00415.1"/>
    <property type="match status" value="1"/>
</dbReference>
<dbReference type="GO" id="GO:0005840">
    <property type="term" value="C:ribosome"/>
    <property type="evidence" value="ECO:0007669"/>
    <property type="project" value="UniProtKB-KW"/>
</dbReference>
<comment type="subunit">
    <text evidence="7">Part of the 30S ribosomal subunit.</text>
</comment>
<evidence type="ECO:0000313" key="10">
    <source>
        <dbReference type="Proteomes" id="UP000218615"/>
    </source>
</evidence>
<dbReference type="SUPFAM" id="SSF57829">
    <property type="entry name" value="Zn-binding ribosomal proteins"/>
    <property type="match status" value="1"/>
</dbReference>
<keyword evidence="5 7" id="KW-0689">Ribosomal protein</keyword>
<sequence length="57" mass="6173">MEPKSRFLKVKCTDCENEQVIFGCASNTVSCLVCGRTLAEPAGGKAIIKTQIIEVLE</sequence>
<feature type="zinc finger region" description="C4-type" evidence="7">
    <location>
        <begin position="12"/>
        <end position="34"/>
    </location>
</feature>
<dbReference type="PROSITE" id="PS01168">
    <property type="entry name" value="RIBOSOMAL_S27E"/>
    <property type="match status" value="1"/>
</dbReference>
<dbReference type="AlphaFoldDB" id="A0A284VRA3"/>
<dbReference type="Proteomes" id="UP000218615">
    <property type="component" value="Unassembled WGS sequence"/>
</dbReference>
<dbReference type="InterPro" id="IPR011332">
    <property type="entry name" value="Ribosomal_zn-bd"/>
</dbReference>
<comment type="cofactor">
    <cofactor evidence="7 8">
        <name>Zn(2+)</name>
        <dbReference type="ChEBI" id="CHEBI:29105"/>
    </cofactor>
    <text evidence="7 8">Binds 1 zinc ion per subunit.</text>
</comment>
<dbReference type="GO" id="GO:0006412">
    <property type="term" value="P:translation"/>
    <property type="evidence" value="ECO:0007669"/>
    <property type="project" value="UniProtKB-UniRule"/>
</dbReference>
<accession>A0A284VRA3</accession>
<feature type="binding site" evidence="7">
    <location>
        <position position="15"/>
    </location>
    <ligand>
        <name>Zn(2+)</name>
        <dbReference type="ChEBI" id="CHEBI:29105"/>
    </ligand>
</feature>
<dbReference type="STRING" id="1392998.ANME2D_02018"/>